<dbReference type="GO" id="GO:0160149">
    <property type="term" value="F:tRNA pseudouridine(65) synthase activity"/>
    <property type="evidence" value="ECO:0007669"/>
    <property type="project" value="UniProtKB-EC"/>
</dbReference>
<comment type="caution">
    <text evidence="11">The sequence shown here is derived from an EMBL/GenBank/DDBJ whole genome shotgun (WGS) entry which is preliminary data.</text>
</comment>
<evidence type="ECO:0000256" key="4">
    <source>
        <dbReference type="ARBA" id="ARBA00037670"/>
    </source>
</evidence>
<dbReference type="EMBL" id="JACHKZ010000008">
    <property type="protein sequence ID" value="MBB6577632.1"/>
    <property type="molecule type" value="Genomic_DNA"/>
</dbReference>
<dbReference type="PANTHER" id="PTHR21600">
    <property type="entry name" value="MITOCHONDRIAL RNA PSEUDOURIDINE SYNTHASE"/>
    <property type="match status" value="1"/>
</dbReference>
<comment type="function">
    <text evidence="4">Responsible for synthesis of pseudouridine from uracil-65 in transfer RNAs.</text>
</comment>
<evidence type="ECO:0000256" key="6">
    <source>
        <dbReference type="ARBA" id="ARBA00040675"/>
    </source>
</evidence>
<keyword evidence="2 11" id="KW-0413">Isomerase</keyword>
<dbReference type="PROSITE" id="PS01129">
    <property type="entry name" value="PSI_RLU"/>
    <property type="match status" value="1"/>
</dbReference>
<dbReference type="InterPro" id="IPR020103">
    <property type="entry name" value="PsdUridine_synth_cat_dom_sf"/>
</dbReference>
<evidence type="ECO:0000313" key="12">
    <source>
        <dbReference type="Proteomes" id="UP000562492"/>
    </source>
</evidence>
<evidence type="ECO:0000256" key="5">
    <source>
        <dbReference type="ARBA" id="ARBA00038943"/>
    </source>
</evidence>
<evidence type="ECO:0000256" key="3">
    <source>
        <dbReference type="ARBA" id="ARBA00036607"/>
    </source>
</evidence>
<dbReference type="SUPFAM" id="SSF55120">
    <property type="entry name" value="Pseudouridine synthase"/>
    <property type="match status" value="1"/>
</dbReference>
<dbReference type="EC" id="5.4.99.26" evidence="5"/>
<evidence type="ECO:0000256" key="7">
    <source>
        <dbReference type="ARBA" id="ARBA00041803"/>
    </source>
</evidence>
<dbReference type="Proteomes" id="UP000562492">
    <property type="component" value="Unassembled WGS sequence"/>
</dbReference>
<evidence type="ECO:0000256" key="9">
    <source>
        <dbReference type="ARBA" id="ARBA00043049"/>
    </source>
</evidence>
<protein>
    <recommendedName>
        <fullName evidence="6">tRNA pseudouridine synthase C</fullName>
        <ecNumber evidence="5">5.4.99.26</ecNumber>
    </recommendedName>
    <alternativeName>
        <fullName evidence="8">tRNA pseudouridine(65) synthase</fullName>
    </alternativeName>
    <alternativeName>
        <fullName evidence="9">tRNA pseudouridylate synthase C</fullName>
    </alternativeName>
    <alternativeName>
        <fullName evidence="7">tRNA-uridine isomerase C</fullName>
    </alternativeName>
</protein>
<dbReference type="InterPro" id="IPR006224">
    <property type="entry name" value="PsdUridine_synth_RluA-like_CS"/>
</dbReference>
<feature type="domain" description="Pseudouridine synthase RsuA/RluA-like" evidence="10">
    <location>
        <begin position="27"/>
        <end position="181"/>
    </location>
</feature>
<sequence>MSLPIDPAIAHAHTEGTPLPVLWRDEHLIAIYKPAGWLVHRTGLDAGETRFIVQTLRDQIGQHVYPLHRLDKGTCGVLLLALHPEAASRTRTQFENHQIHKRYLALVRGWAPAHCEVDHALRPDDAPADAPAQAAQTRFARLAALEHPDAYDSRFAGTRLSLVQAEPRTGRRHQIRRHLKHIAHPVIGDATHGKGPLNRWWAERLGLQRLWLHAWSMHLVHPYTQQALQLHSGLQWPTAGECPPADGDHPSLLQWQHLLRHFAG</sequence>
<gene>
    <name evidence="11" type="ORF">HNP33_001689</name>
</gene>
<accession>A0ABR6REP7</accession>
<evidence type="ECO:0000256" key="1">
    <source>
        <dbReference type="ARBA" id="ARBA00022694"/>
    </source>
</evidence>
<keyword evidence="12" id="KW-1185">Reference proteome</keyword>
<reference evidence="11 12" key="1">
    <citation type="submission" date="2020-08" db="EMBL/GenBank/DDBJ databases">
        <title>Functional genomics of gut bacteria from endangered species of beetles.</title>
        <authorList>
            <person name="Carlos-Shanley C."/>
        </authorList>
    </citation>
    <scope>NUCLEOTIDE SEQUENCE [LARGE SCALE GENOMIC DNA]</scope>
    <source>
        <strain evidence="11 12">S00124</strain>
    </source>
</reference>
<evidence type="ECO:0000313" key="11">
    <source>
        <dbReference type="EMBL" id="MBB6577632.1"/>
    </source>
</evidence>
<dbReference type="Gene3D" id="3.30.2350.10">
    <property type="entry name" value="Pseudouridine synthase"/>
    <property type="match status" value="1"/>
</dbReference>
<dbReference type="RefSeq" id="WP_184707286.1">
    <property type="nucleotide sequence ID" value="NZ_JACHKZ010000008.1"/>
</dbReference>
<dbReference type="InterPro" id="IPR050188">
    <property type="entry name" value="RluA_PseudoU_synthase"/>
</dbReference>
<evidence type="ECO:0000259" key="10">
    <source>
        <dbReference type="Pfam" id="PF00849"/>
    </source>
</evidence>
<evidence type="ECO:0000256" key="2">
    <source>
        <dbReference type="ARBA" id="ARBA00023235"/>
    </source>
</evidence>
<dbReference type="InterPro" id="IPR006145">
    <property type="entry name" value="PsdUridine_synth_RsuA/RluA"/>
</dbReference>
<evidence type="ECO:0000256" key="8">
    <source>
        <dbReference type="ARBA" id="ARBA00041975"/>
    </source>
</evidence>
<proteinExistence type="predicted"/>
<dbReference type="Pfam" id="PF00849">
    <property type="entry name" value="PseudoU_synth_2"/>
    <property type="match status" value="1"/>
</dbReference>
<dbReference type="PANTHER" id="PTHR21600:SF56">
    <property type="entry name" value="TRNA PSEUDOURIDINE SYNTHASE C"/>
    <property type="match status" value="1"/>
</dbReference>
<organism evidence="11 12">
    <name type="scientific">Comamonas odontotermitis</name>
    <dbReference type="NCBI Taxonomy" id="379895"/>
    <lineage>
        <taxon>Bacteria</taxon>
        <taxon>Pseudomonadati</taxon>
        <taxon>Pseudomonadota</taxon>
        <taxon>Betaproteobacteria</taxon>
        <taxon>Burkholderiales</taxon>
        <taxon>Comamonadaceae</taxon>
        <taxon>Comamonas</taxon>
    </lineage>
</organism>
<comment type="catalytic activity">
    <reaction evidence="3">
        <text>uridine(65) in tRNA = pseudouridine(65) in tRNA</text>
        <dbReference type="Rhea" id="RHEA:42536"/>
        <dbReference type="Rhea" id="RHEA-COMP:10103"/>
        <dbReference type="Rhea" id="RHEA-COMP:10104"/>
        <dbReference type="ChEBI" id="CHEBI:65314"/>
        <dbReference type="ChEBI" id="CHEBI:65315"/>
        <dbReference type="EC" id="5.4.99.26"/>
    </reaction>
</comment>
<name>A0ABR6REP7_9BURK</name>
<keyword evidence="1" id="KW-0819">tRNA processing</keyword>